<evidence type="ECO:0000256" key="8">
    <source>
        <dbReference type="ARBA" id="ARBA00051722"/>
    </source>
</evidence>
<evidence type="ECO:0000256" key="2">
    <source>
        <dbReference type="ARBA" id="ARBA00013064"/>
    </source>
</evidence>
<dbReference type="InterPro" id="IPR036873">
    <property type="entry name" value="Rhodanese-like_dom_sf"/>
</dbReference>
<protein>
    <recommendedName>
        <fullName evidence="9 10">M-phase inducer phosphatase</fullName>
        <ecNumber evidence="2 10">3.1.3.48</ecNumber>
    </recommendedName>
</protein>
<evidence type="ECO:0000256" key="7">
    <source>
        <dbReference type="ARBA" id="ARBA00023306"/>
    </source>
</evidence>
<gene>
    <name evidence="13" type="ORF">BCR37DRAFT_385521</name>
</gene>
<dbReference type="EMBL" id="MCFI01000002">
    <property type="protein sequence ID" value="ORY87106.1"/>
    <property type="molecule type" value="Genomic_DNA"/>
</dbReference>
<evidence type="ECO:0000256" key="6">
    <source>
        <dbReference type="ARBA" id="ARBA00022912"/>
    </source>
</evidence>
<dbReference type="AlphaFoldDB" id="A0A1Y2FV94"/>
<evidence type="ECO:0000256" key="11">
    <source>
        <dbReference type="SAM" id="MobiDB-lite"/>
    </source>
</evidence>
<dbReference type="CDD" id="cd01530">
    <property type="entry name" value="Cdc25"/>
    <property type="match status" value="1"/>
</dbReference>
<keyword evidence="4 10" id="KW-0498">Mitosis</keyword>
<sequence length="577" mass="63983">MNEWQSTWAVPAQDIQQPRAHKLVRHTTAPSIPFTRPASSGSVQQRPDSSGNGSDYFGARRPLPSPTSSLAADLSQNFNIGTSPALPTPRRSLMSQFSYNHEDVHLGGLRTPGEEGDTSMSPGDLMDTSPVPPRLKLSRTTSMVEQPKADHVFAVPRKTIRPSLVSRKAFSKDDRPTFGKSSMFKDNKDNKENDLTEQFEDSPKKTPRKFFGLGFARKDVATDELERSPLGPITANKVASRGLPQFRRTQSMVNSNDEFLSAGKPNVSPKVEAANEPTILPSFQSREDQIRRISGATLARVLDGQYSHSYDQLQIVDCRFAYEYAGGHVHNAINISSLQALDEHPLLTDPQPTRTLVILHCEFSAVRAPRIALHLRRRDRELNAHQYPKLHYPEMYILDGGYSTFHNEYAHHATSYVGMKHEDHKACASKQMHVFRKNGKFQRTQSYTFGQDSPTMLAGGHRMEREGNFRLAAGPGVGARQDPLIAAAAMAVTGRLLSPERAQSAAPVVESTFLSGRMFKPLPAEPVASEESDTSMMDLDDAVSPVPAYQNTANNALQRGHARTRSGRIEVRRLTSF</sequence>
<dbReference type="Gene3D" id="3.40.250.10">
    <property type="entry name" value="Rhodanese-like domain"/>
    <property type="match status" value="1"/>
</dbReference>
<feature type="compositionally biased region" description="Basic and acidic residues" evidence="11">
    <location>
        <begin position="170"/>
        <end position="194"/>
    </location>
</feature>
<evidence type="ECO:0000313" key="14">
    <source>
        <dbReference type="Proteomes" id="UP000193685"/>
    </source>
</evidence>
<feature type="region of interest" description="Disordered" evidence="11">
    <location>
        <begin position="1"/>
        <end position="69"/>
    </location>
</feature>
<keyword evidence="5 10" id="KW-0378">Hydrolase</keyword>
<dbReference type="EC" id="3.1.3.48" evidence="2 10"/>
<dbReference type="InterPro" id="IPR001763">
    <property type="entry name" value="Rhodanese-like_dom"/>
</dbReference>
<dbReference type="OMA" id="AKEMHAF"/>
<dbReference type="SUPFAM" id="SSF52821">
    <property type="entry name" value="Rhodanese/Cell cycle control phosphatase"/>
    <property type="match status" value="1"/>
</dbReference>
<dbReference type="OrthoDB" id="26523at2759"/>
<dbReference type="InterPro" id="IPR000751">
    <property type="entry name" value="MPI_Phosphatase"/>
</dbReference>
<evidence type="ECO:0000256" key="9">
    <source>
        <dbReference type="ARBA" id="ARBA00067190"/>
    </source>
</evidence>
<dbReference type="PROSITE" id="PS50206">
    <property type="entry name" value="RHODANESE_3"/>
    <property type="match status" value="1"/>
</dbReference>
<dbReference type="GO" id="GO:0051301">
    <property type="term" value="P:cell division"/>
    <property type="evidence" value="ECO:0007669"/>
    <property type="project" value="UniProtKB-UniRule"/>
</dbReference>
<evidence type="ECO:0000256" key="1">
    <source>
        <dbReference type="ARBA" id="ARBA00011065"/>
    </source>
</evidence>
<feature type="region of interest" description="Disordered" evidence="11">
    <location>
        <begin position="168"/>
        <end position="203"/>
    </location>
</feature>
<evidence type="ECO:0000256" key="4">
    <source>
        <dbReference type="ARBA" id="ARBA00022776"/>
    </source>
</evidence>
<dbReference type="GO" id="GO:0005634">
    <property type="term" value="C:nucleus"/>
    <property type="evidence" value="ECO:0007669"/>
    <property type="project" value="TreeGrafter"/>
</dbReference>
<dbReference type="GO" id="GO:0005737">
    <property type="term" value="C:cytoplasm"/>
    <property type="evidence" value="ECO:0007669"/>
    <property type="project" value="TreeGrafter"/>
</dbReference>
<dbReference type="FunFam" id="3.40.250.10:FF:000021">
    <property type="entry name" value="M-phase inducer phosphatase cdc-25.2"/>
    <property type="match status" value="1"/>
</dbReference>
<dbReference type="RefSeq" id="XP_040727962.1">
    <property type="nucleotide sequence ID" value="XM_040870360.1"/>
</dbReference>
<feature type="region of interest" description="Disordered" evidence="11">
    <location>
        <begin position="109"/>
        <end position="131"/>
    </location>
</feature>
<keyword evidence="6 10" id="KW-0904">Protein phosphatase</keyword>
<comment type="function">
    <text evidence="10">Tyrosine protein phosphatase which functions as a dosage-dependent inducer of mitotic progression.</text>
</comment>
<keyword evidence="3 10" id="KW-0132">Cell division</keyword>
<dbReference type="PANTHER" id="PTHR10828">
    <property type="entry name" value="M-PHASE INDUCER PHOSPHATASE DUAL SPECIFICITY PHOSPHATASE CDC25"/>
    <property type="match status" value="1"/>
</dbReference>
<dbReference type="STRING" id="56484.A0A1Y2FV94"/>
<proteinExistence type="inferred from homology"/>
<organism evidence="13 14">
    <name type="scientific">Protomyces lactucae-debilis</name>
    <dbReference type="NCBI Taxonomy" id="2754530"/>
    <lineage>
        <taxon>Eukaryota</taxon>
        <taxon>Fungi</taxon>
        <taxon>Dikarya</taxon>
        <taxon>Ascomycota</taxon>
        <taxon>Taphrinomycotina</taxon>
        <taxon>Taphrinomycetes</taxon>
        <taxon>Taphrinales</taxon>
        <taxon>Protomycetaceae</taxon>
        <taxon>Protomyces</taxon>
    </lineage>
</organism>
<comment type="catalytic activity">
    <reaction evidence="8 10">
        <text>O-phospho-L-tyrosyl-[protein] + H2O = L-tyrosyl-[protein] + phosphate</text>
        <dbReference type="Rhea" id="RHEA:10684"/>
        <dbReference type="Rhea" id="RHEA-COMP:10136"/>
        <dbReference type="Rhea" id="RHEA-COMP:20101"/>
        <dbReference type="ChEBI" id="CHEBI:15377"/>
        <dbReference type="ChEBI" id="CHEBI:43474"/>
        <dbReference type="ChEBI" id="CHEBI:46858"/>
        <dbReference type="ChEBI" id="CHEBI:61978"/>
        <dbReference type="EC" id="3.1.3.48"/>
    </reaction>
</comment>
<comment type="caution">
    <text evidence="13">The sequence shown here is derived from an EMBL/GenBank/DDBJ whole genome shotgun (WGS) entry which is preliminary data.</text>
</comment>
<dbReference type="SMART" id="SM00450">
    <property type="entry name" value="RHOD"/>
    <property type="match status" value="1"/>
</dbReference>
<keyword evidence="7 10" id="KW-0131">Cell cycle</keyword>
<name>A0A1Y2FV94_PROLT</name>
<evidence type="ECO:0000256" key="3">
    <source>
        <dbReference type="ARBA" id="ARBA00022618"/>
    </source>
</evidence>
<keyword evidence="14" id="KW-1185">Reference proteome</keyword>
<evidence type="ECO:0000313" key="13">
    <source>
        <dbReference type="EMBL" id="ORY87106.1"/>
    </source>
</evidence>
<dbReference type="Proteomes" id="UP000193685">
    <property type="component" value="Unassembled WGS sequence"/>
</dbReference>
<evidence type="ECO:0000259" key="12">
    <source>
        <dbReference type="PROSITE" id="PS50206"/>
    </source>
</evidence>
<dbReference type="GO" id="GO:0000086">
    <property type="term" value="P:G2/M transition of mitotic cell cycle"/>
    <property type="evidence" value="ECO:0007669"/>
    <property type="project" value="TreeGrafter"/>
</dbReference>
<dbReference type="PRINTS" id="PR00716">
    <property type="entry name" value="MPIPHPHTASE"/>
</dbReference>
<evidence type="ECO:0000256" key="10">
    <source>
        <dbReference type="RuleBase" id="RU368028"/>
    </source>
</evidence>
<feature type="domain" description="Rhodanese" evidence="12">
    <location>
        <begin position="309"/>
        <end position="414"/>
    </location>
</feature>
<comment type="similarity">
    <text evidence="1 10">Belongs to the MPI phosphatase family.</text>
</comment>
<dbReference type="Pfam" id="PF00581">
    <property type="entry name" value="Rhodanese"/>
    <property type="match status" value="1"/>
</dbReference>
<dbReference type="GO" id="GO:0004725">
    <property type="term" value="F:protein tyrosine phosphatase activity"/>
    <property type="evidence" value="ECO:0007669"/>
    <property type="project" value="UniProtKB-UniRule"/>
</dbReference>
<feature type="compositionally biased region" description="Polar residues" evidence="11">
    <location>
        <begin position="37"/>
        <end position="53"/>
    </location>
</feature>
<dbReference type="GO" id="GO:0110032">
    <property type="term" value="P:positive regulation of G2/MI transition of meiotic cell cycle"/>
    <property type="evidence" value="ECO:0007669"/>
    <property type="project" value="TreeGrafter"/>
</dbReference>
<dbReference type="GeneID" id="63786959"/>
<dbReference type="PANTHER" id="PTHR10828:SF17">
    <property type="entry name" value="PROTEIN-TYROSINE-PHOSPHATASE"/>
    <property type="match status" value="1"/>
</dbReference>
<evidence type="ECO:0000256" key="5">
    <source>
        <dbReference type="ARBA" id="ARBA00022801"/>
    </source>
</evidence>
<dbReference type="GO" id="GO:0010971">
    <property type="term" value="P:positive regulation of G2/M transition of mitotic cell cycle"/>
    <property type="evidence" value="ECO:0007669"/>
    <property type="project" value="TreeGrafter"/>
</dbReference>
<accession>A0A1Y2FV94</accession>
<reference evidence="13 14" key="1">
    <citation type="submission" date="2016-07" db="EMBL/GenBank/DDBJ databases">
        <title>Pervasive Adenine N6-methylation of Active Genes in Fungi.</title>
        <authorList>
            <consortium name="DOE Joint Genome Institute"/>
            <person name="Mondo S.J."/>
            <person name="Dannebaum R.O."/>
            <person name="Kuo R.C."/>
            <person name="Labutti K."/>
            <person name="Haridas S."/>
            <person name="Kuo A."/>
            <person name="Salamov A."/>
            <person name="Ahrendt S.R."/>
            <person name="Lipzen A."/>
            <person name="Sullivan W."/>
            <person name="Andreopoulos W.B."/>
            <person name="Clum A."/>
            <person name="Lindquist E."/>
            <person name="Daum C."/>
            <person name="Ramamoorthy G.K."/>
            <person name="Gryganskyi A."/>
            <person name="Culley D."/>
            <person name="Magnuson J.K."/>
            <person name="James T.Y."/>
            <person name="O'Malley M.A."/>
            <person name="Stajich J.E."/>
            <person name="Spatafora J.W."/>
            <person name="Visel A."/>
            <person name="Grigoriev I.V."/>
        </authorList>
    </citation>
    <scope>NUCLEOTIDE SEQUENCE [LARGE SCALE GENOMIC DNA]</scope>
    <source>
        <strain evidence="13 14">12-1054</strain>
    </source>
</reference>